<dbReference type="Proteomes" id="UP001617427">
    <property type="component" value="Unassembled WGS sequence"/>
</dbReference>
<comment type="caution">
    <text evidence="1">The sequence shown here is derived from an EMBL/GenBank/DDBJ whole genome shotgun (WGS) entry which is preliminary data.</text>
</comment>
<evidence type="ECO:0000313" key="1">
    <source>
        <dbReference type="EMBL" id="MFJ3045856.1"/>
    </source>
</evidence>
<evidence type="ECO:0000313" key="2">
    <source>
        <dbReference type="Proteomes" id="UP001617427"/>
    </source>
</evidence>
<organism evidence="1 2">
    <name type="scientific">Herbaspirillum chlorophenolicum</name>
    <dbReference type="NCBI Taxonomy" id="211589"/>
    <lineage>
        <taxon>Bacteria</taxon>
        <taxon>Pseudomonadati</taxon>
        <taxon>Pseudomonadota</taxon>
        <taxon>Betaproteobacteria</taxon>
        <taxon>Burkholderiales</taxon>
        <taxon>Oxalobacteraceae</taxon>
        <taxon>Herbaspirillum</taxon>
    </lineage>
</organism>
<name>A0ABW8EWM9_9BURK</name>
<keyword evidence="2" id="KW-1185">Reference proteome</keyword>
<dbReference type="EMBL" id="JBIUZV010000004">
    <property type="protein sequence ID" value="MFJ3045856.1"/>
    <property type="molecule type" value="Genomic_DNA"/>
</dbReference>
<gene>
    <name evidence="1" type="ORF">ACIPEN_08505</name>
</gene>
<dbReference type="RefSeq" id="WP_402699683.1">
    <property type="nucleotide sequence ID" value="NZ_JBIUZV010000004.1"/>
</dbReference>
<accession>A0ABW8EWM9</accession>
<proteinExistence type="predicted"/>
<reference evidence="1 2" key="1">
    <citation type="submission" date="2024-10" db="EMBL/GenBank/DDBJ databases">
        <title>The Natural Products Discovery Center: Release of the First 8490 Sequenced Strains for Exploring Actinobacteria Biosynthetic Diversity.</title>
        <authorList>
            <person name="Kalkreuter E."/>
            <person name="Kautsar S.A."/>
            <person name="Yang D."/>
            <person name="Bader C.D."/>
            <person name="Teijaro C.N."/>
            <person name="Fluegel L."/>
            <person name="Davis C.M."/>
            <person name="Simpson J.R."/>
            <person name="Lauterbach L."/>
            <person name="Steele A.D."/>
            <person name="Gui C."/>
            <person name="Meng S."/>
            <person name="Li G."/>
            <person name="Viehrig K."/>
            <person name="Ye F."/>
            <person name="Su P."/>
            <person name="Kiefer A.F."/>
            <person name="Nichols A."/>
            <person name="Cepeda A.J."/>
            <person name="Yan W."/>
            <person name="Fan B."/>
            <person name="Jiang Y."/>
            <person name="Adhikari A."/>
            <person name="Zheng C.-J."/>
            <person name="Schuster L."/>
            <person name="Cowan T.M."/>
            <person name="Smanski M.J."/>
            <person name="Chevrette M.G."/>
            <person name="De Carvalho L.P.S."/>
            <person name="Shen B."/>
        </authorList>
    </citation>
    <scope>NUCLEOTIDE SEQUENCE [LARGE SCALE GENOMIC DNA]</scope>
    <source>
        <strain evidence="1 2">NPDC087045</strain>
    </source>
</reference>
<protein>
    <submittedName>
        <fullName evidence="1">Uncharacterized protein</fullName>
    </submittedName>
</protein>
<sequence length="133" mass="14837">MNQPARKVWSLAVSAQTAHMSLVDSDNGLFQETVVQHRTQNQPNAQCGNDGDIGELEGFHDFPHNRSCDFIATMDPAIRAGDSPDTSRAPQRGPSMYALRQVRKKHNTQAGGSRKLFSNFQMKFTFSQQKARS</sequence>